<dbReference type="GO" id="GO:0061709">
    <property type="term" value="P:reticulophagy"/>
    <property type="evidence" value="ECO:0007669"/>
    <property type="project" value="TreeGrafter"/>
</dbReference>
<evidence type="ECO:0000256" key="5">
    <source>
        <dbReference type="ARBA" id="ARBA00022692"/>
    </source>
</evidence>
<evidence type="ECO:0000256" key="1">
    <source>
        <dbReference type="ARBA" id="ARBA00004511"/>
    </source>
</evidence>
<proteinExistence type="inferred from homology"/>
<dbReference type="Pfam" id="PF04109">
    <property type="entry name" value="ATG9"/>
    <property type="match status" value="1"/>
</dbReference>
<evidence type="ECO:0000256" key="9">
    <source>
        <dbReference type="ARBA" id="ARBA00023136"/>
    </source>
</evidence>
<dbReference type="GO" id="GO:0034727">
    <property type="term" value="P:piecemeal microautophagy of the nucleus"/>
    <property type="evidence" value="ECO:0007669"/>
    <property type="project" value="TreeGrafter"/>
</dbReference>
<sequence length="615" mass="70807">MPETGYQVLSSEREEEVHFQFTPNIARNRWNHIEDLDTFFTRIYLYHQRHGFICLILQSTLDLLQVIFLLVFSLFLFYCIDYPVLFRDKPADSSRVMNGTDKVRLSDVFLPASKCASKFTFFTYLYMIPLLMFAFFRLMKVFNVAYHFADIKAFYNVALHIPDKELQNYTWREIIHKVIEAQKEQNMCIHKLDLTELDIYQRILRTKNYLIALVNKSVLPTHFNIPFLGDVIYFSHGMKYNLNLLLFWGPWSPFENNWHLKPEYKQPGKRLELARSMRKTISWVALINILLSPVIFTWQLIYKLCDNAQMVKNEPSVLSIRMWSLYSKIYLRHFNELDHELSARLSRAYVPGAKYLQSFAAPVSVIIAKNTMFFTSAIMVSILAMTVYDDSILSIEHMITILTEVAGVGDVCAFSMMNLLSKNGNPAWRSPGPSSPGTPTAKLPQVDQAEDGKVEMSLLSFSVRNPNWDPVDIEAKEFVDEIIAKTRQKYTSTSNSIINPFQHHDMIGSTLNIAEIPSCLIGLDQSTRLLHKEGLTGRPNRINCSSIMRSSIFSTNDYLTSMEVNQSALLLHSIHRKQLDERGNNTSSSISQSALKTNTNLQERTPLLKPGARII</sequence>
<keyword evidence="7 10" id="KW-0072">Autophagy</keyword>
<reference evidence="12" key="2">
    <citation type="submission" date="2022-06" db="UniProtKB">
        <authorList>
            <consortium name="EnsemblMetazoa"/>
        </authorList>
    </citation>
    <scope>IDENTIFICATION</scope>
</reference>
<evidence type="ECO:0000256" key="6">
    <source>
        <dbReference type="ARBA" id="ARBA00022989"/>
    </source>
</evidence>
<keyword evidence="5 10" id="KW-0812">Transmembrane</keyword>
<dbReference type="GO" id="GO:0005776">
    <property type="term" value="C:autophagosome"/>
    <property type="evidence" value="ECO:0007669"/>
    <property type="project" value="TreeGrafter"/>
</dbReference>
<dbReference type="AlphaFoldDB" id="A0A8R2D4U0"/>
<dbReference type="GeneID" id="100167077"/>
<comment type="function">
    <text evidence="10">Phospholipid scramblase involved in autophagy. Cycles between the preautophagosomal structure/phagophore assembly site (PAS) and the cytoplasmic vesicle pool and supplies membrane for the growing autophagosome. Lipid scramblase activity plays a key role in preautophagosomal structure/phagophore assembly by distributing the phospholipids that arrive through ATG2 from the cytoplasmic to the luminal leaflet of the bilayer, thereby driving autophagosomal membrane expansion.</text>
</comment>
<evidence type="ECO:0000256" key="11">
    <source>
        <dbReference type="SAM" id="MobiDB-lite"/>
    </source>
</evidence>
<dbReference type="Proteomes" id="UP000007819">
    <property type="component" value="Chromosome A2"/>
</dbReference>
<evidence type="ECO:0000256" key="8">
    <source>
        <dbReference type="ARBA" id="ARBA00023055"/>
    </source>
</evidence>
<dbReference type="GO" id="GO:0006869">
    <property type="term" value="P:lipid transport"/>
    <property type="evidence" value="ECO:0007669"/>
    <property type="project" value="UniProtKB-KW"/>
</dbReference>
<dbReference type="KEGG" id="api:100167077"/>
<reference evidence="13" key="1">
    <citation type="submission" date="2010-06" db="EMBL/GenBank/DDBJ databases">
        <authorList>
            <person name="Jiang H."/>
            <person name="Abraham K."/>
            <person name="Ali S."/>
            <person name="Alsbrooks S.L."/>
            <person name="Anim B.N."/>
            <person name="Anosike U.S."/>
            <person name="Attaway T."/>
            <person name="Bandaranaike D.P."/>
            <person name="Battles P.K."/>
            <person name="Bell S.N."/>
            <person name="Bell A.V."/>
            <person name="Beltran B."/>
            <person name="Bickham C."/>
            <person name="Bustamante Y."/>
            <person name="Caleb T."/>
            <person name="Canada A."/>
            <person name="Cardenas V."/>
            <person name="Carter K."/>
            <person name="Chacko J."/>
            <person name="Chandrabose M.N."/>
            <person name="Chavez D."/>
            <person name="Chavez A."/>
            <person name="Chen L."/>
            <person name="Chu H.-S."/>
            <person name="Claassen K.J."/>
            <person name="Cockrell R."/>
            <person name="Collins M."/>
            <person name="Cooper J.A."/>
            <person name="Cree A."/>
            <person name="Curry S.M."/>
            <person name="Da Y."/>
            <person name="Dao M.D."/>
            <person name="Das B."/>
            <person name="Davila M.-L."/>
            <person name="Davy-Carroll L."/>
            <person name="Denson S."/>
            <person name="Dinh H."/>
            <person name="Ebong V.E."/>
            <person name="Edwards J.R."/>
            <person name="Egan A."/>
            <person name="El-Daye J."/>
            <person name="Escobedo L."/>
            <person name="Fernandez S."/>
            <person name="Fernando P.R."/>
            <person name="Flagg N."/>
            <person name="Forbes L.D."/>
            <person name="Fowler R.G."/>
            <person name="Fu Q."/>
            <person name="Gabisi R.A."/>
            <person name="Ganer J."/>
            <person name="Garbino Pronczuk A."/>
            <person name="Garcia R.M."/>
            <person name="Garner T."/>
            <person name="Garrett T.E."/>
            <person name="Gonzalez D.A."/>
            <person name="Hamid H."/>
            <person name="Hawkins E.S."/>
            <person name="Hirani K."/>
            <person name="Hogues M.E."/>
            <person name="Hollins B."/>
            <person name="Hsiao C.-H."/>
            <person name="Jabil R."/>
            <person name="James M.L."/>
            <person name="Jhangiani S.N."/>
            <person name="Johnson B."/>
            <person name="Johnson Q."/>
            <person name="Joshi V."/>
            <person name="Kalu J.B."/>
            <person name="Kam C."/>
            <person name="Kashfia A."/>
            <person name="Keebler J."/>
            <person name="Kisamo H."/>
            <person name="Kovar C.L."/>
            <person name="Lago L.A."/>
            <person name="Lai C.-Y."/>
            <person name="Laidlaw J."/>
            <person name="Lara F."/>
            <person name="Le T.-K."/>
            <person name="Lee S.L."/>
            <person name="Legall F.H."/>
            <person name="Lemon S.J."/>
            <person name="Lewis L.R."/>
            <person name="Li B."/>
            <person name="Liu Y."/>
            <person name="Liu Y.-S."/>
            <person name="Lopez J."/>
            <person name="Lozado R.J."/>
            <person name="Lu J."/>
            <person name="Madu R.C."/>
            <person name="Maheshwari M."/>
            <person name="Maheshwari R."/>
            <person name="Malloy K."/>
            <person name="Martinez E."/>
            <person name="Mathew T."/>
            <person name="Mercado I.C."/>
            <person name="Mercado C."/>
            <person name="Meyer B."/>
            <person name="Montgomery K."/>
            <person name="Morgan M.B."/>
            <person name="Munidasa M."/>
            <person name="Nazareth L.V."/>
            <person name="Nelson J."/>
            <person name="Ng B.M."/>
            <person name="Nguyen N.B."/>
            <person name="Nguyen P.Q."/>
            <person name="Nguyen T."/>
            <person name="Obregon M."/>
            <person name="Okwuonu G.O."/>
            <person name="Onwere C.G."/>
            <person name="Orozco G."/>
            <person name="Parra A."/>
            <person name="Patel S."/>
            <person name="Patil S."/>
            <person name="Perez A."/>
            <person name="Perez Y."/>
            <person name="Pham C."/>
            <person name="Primus E.L."/>
            <person name="Pu L.-L."/>
            <person name="Puazo M."/>
            <person name="Qin X."/>
            <person name="Quiroz J.B."/>
            <person name="Reese J."/>
            <person name="Richards S."/>
            <person name="Rives C.M."/>
            <person name="Robberts R."/>
            <person name="Ruiz S.J."/>
            <person name="Ruiz M.J."/>
            <person name="Santibanez J."/>
            <person name="Schneider B.W."/>
            <person name="Sisson I."/>
            <person name="Smith M."/>
            <person name="Sodergren E."/>
            <person name="Song X.-Z."/>
            <person name="Song B.B."/>
            <person name="Summersgill H."/>
            <person name="Thelus R."/>
            <person name="Thornton R.D."/>
            <person name="Trejos Z.Y."/>
            <person name="Usmani K."/>
            <person name="Vattathil S."/>
            <person name="Villasana D."/>
            <person name="Walker D.L."/>
            <person name="Wang S."/>
            <person name="Wang K."/>
            <person name="White C.S."/>
            <person name="Williams A.C."/>
            <person name="Williamson J."/>
            <person name="Wilson K."/>
            <person name="Woghiren I.O."/>
            <person name="Woodworth J.R."/>
            <person name="Worley K.C."/>
            <person name="Wright R.A."/>
            <person name="Wu W."/>
            <person name="Young L."/>
            <person name="Zhang L."/>
            <person name="Zhang J."/>
            <person name="Zhu Y."/>
            <person name="Muzny D.M."/>
            <person name="Weinstock G."/>
            <person name="Gibbs R.A."/>
        </authorList>
    </citation>
    <scope>NUCLEOTIDE SEQUENCE [LARGE SCALE GENOMIC DNA]</scope>
    <source>
        <strain evidence="13">LSR1</strain>
    </source>
</reference>
<name>A0A8R2D4U0_ACYPI</name>
<comment type="similarity">
    <text evidence="2 10">Belongs to the ATG9 family.</text>
</comment>
<evidence type="ECO:0000256" key="7">
    <source>
        <dbReference type="ARBA" id="ARBA00023006"/>
    </source>
</evidence>
<dbReference type="GO" id="GO:0000422">
    <property type="term" value="P:autophagy of mitochondrion"/>
    <property type="evidence" value="ECO:0007669"/>
    <property type="project" value="TreeGrafter"/>
</dbReference>
<dbReference type="GO" id="GO:0034497">
    <property type="term" value="P:protein localization to phagophore assembly site"/>
    <property type="evidence" value="ECO:0007669"/>
    <property type="project" value="TreeGrafter"/>
</dbReference>
<dbReference type="PANTHER" id="PTHR13038:SF10">
    <property type="entry name" value="AUTOPHAGY-RELATED PROTEIN 9"/>
    <property type="match status" value="1"/>
</dbReference>
<dbReference type="EnsemblMetazoa" id="XM_016806041.2">
    <property type="protein sequence ID" value="XP_016661530.1"/>
    <property type="gene ID" value="LOC100167077"/>
</dbReference>
<feature type="compositionally biased region" description="Polar residues" evidence="11">
    <location>
        <begin position="584"/>
        <end position="603"/>
    </location>
</feature>
<evidence type="ECO:0000256" key="2">
    <source>
        <dbReference type="ARBA" id="ARBA00006185"/>
    </source>
</evidence>
<dbReference type="PANTHER" id="PTHR13038">
    <property type="entry name" value="APG9 AUTOPHAGY 9"/>
    <property type="match status" value="1"/>
</dbReference>
<keyword evidence="6 10" id="KW-1133">Transmembrane helix</keyword>
<accession>A0A8R2D4U0</accession>
<dbReference type="GO" id="GO:0034045">
    <property type="term" value="C:phagophore assembly site membrane"/>
    <property type="evidence" value="ECO:0007669"/>
    <property type="project" value="UniProtKB-SubCell"/>
</dbReference>
<keyword evidence="13" id="KW-1185">Reference proteome</keyword>
<evidence type="ECO:0000313" key="13">
    <source>
        <dbReference type="Proteomes" id="UP000007819"/>
    </source>
</evidence>
<feature type="transmembrane region" description="Helical" evidence="10">
    <location>
        <begin position="119"/>
        <end position="138"/>
    </location>
</feature>
<keyword evidence="8 10" id="KW-0445">Lipid transport</keyword>
<keyword evidence="4 10" id="KW-0813">Transport</keyword>
<comment type="subcellular location">
    <subcellularLocation>
        <location evidence="1 10">Preautophagosomal structure membrane</location>
        <topology evidence="1 10">Multi-pass membrane protein</topology>
    </subcellularLocation>
</comment>
<organism evidence="12 13">
    <name type="scientific">Acyrthosiphon pisum</name>
    <name type="common">Pea aphid</name>
    <dbReference type="NCBI Taxonomy" id="7029"/>
    <lineage>
        <taxon>Eukaryota</taxon>
        <taxon>Metazoa</taxon>
        <taxon>Ecdysozoa</taxon>
        <taxon>Arthropoda</taxon>
        <taxon>Hexapoda</taxon>
        <taxon>Insecta</taxon>
        <taxon>Pterygota</taxon>
        <taxon>Neoptera</taxon>
        <taxon>Paraneoptera</taxon>
        <taxon>Hemiptera</taxon>
        <taxon>Sternorrhyncha</taxon>
        <taxon>Aphidomorpha</taxon>
        <taxon>Aphidoidea</taxon>
        <taxon>Aphididae</taxon>
        <taxon>Macrosiphini</taxon>
        <taxon>Acyrthosiphon</taxon>
    </lineage>
</organism>
<feature type="compositionally biased region" description="Low complexity" evidence="11">
    <location>
        <begin position="430"/>
        <end position="440"/>
    </location>
</feature>
<dbReference type="OrthoDB" id="2020634at2759"/>
<evidence type="ECO:0000256" key="3">
    <source>
        <dbReference type="ARBA" id="ARBA00018074"/>
    </source>
</evidence>
<feature type="region of interest" description="Disordered" evidence="11">
    <location>
        <begin position="425"/>
        <end position="444"/>
    </location>
</feature>
<feature type="transmembrane region" description="Helical" evidence="10">
    <location>
        <begin position="280"/>
        <end position="301"/>
    </location>
</feature>
<feature type="transmembrane region" description="Helical" evidence="10">
    <location>
        <begin position="52"/>
        <end position="78"/>
    </location>
</feature>
<evidence type="ECO:0000256" key="4">
    <source>
        <dbReference type="ARBA" id="ARBA00022448"/>
    </source>
</evidence>
<evidence type="ECO:0000256" key="10">
    <source>
        <dbReference type="RuleBase" id="RU364027"/>
    </source>
</evidence>
<feature type="region of interest" description="Disordered" evidence="11">
    <location>
        <begin position="580"/>
        <end position="615"/>
    </location>
</feature>
<protein>
    <recommendedName>
        <fullName evidence="3 10">Autophagy-related protein 9</fullName>
    </recommendedName>
</protein>
<comment type="caution">
    <text evidence="10">Lacks conserved residue(s) required for the propagation of feature annotation.</text>
</comment>
<evidence type="ECO:0000313" key="12">
    <source>
        <dbReference type="EnsemblMetazoa" id="XP_016661530.1"/>
    </source>
</evidence>
<dbReference type="InterPro" id="IPR007241">
    <property type="entry name" value="Autophagy-rel_prot_9"/>
</dbReference>
<keyword evidence="9 10" id="KW-0472">Membrane</keyword>
<dbReference type="RefSeq" id="XP_016661530.1">
    <property type="nucleotide sequence ID" value="XM_016806041.2"/>
</dbReference>